<dbReference type="CDD" id="cd00093">
    <property type="entry name" value="HTH_XRE"/>
    <property type="match status" value="1"/>
</dbReference>
<accession>A0A117XKR7</accession>
<dbReference type="PROSITE" id="PS50943">
    <property type="entry name" value="HTH_CROC1"/>
    <property type="match status" value="1"/>
</dbReference>
<comment type="caution">
    <text evidence="2">The sequence shown here is derived from an EMBL/GenBank/DDBJ whole genome shotgun (WGS) entry which is preliminary data.</text>
</comment>
<organism evidence="2 3">
    <name type="scientific">Burkholderia ubonensis</name>
    <dbReference type="NCBI Taxonomy" id="101571"/>
    <lineage>
        <taxon>Bacteria</taxon>
        <taxon>Pseudomonadati</taxon>
        <taxon>Pseudomonadota</taxon>
        <taxon>Betaproteobacteria</taxon>
        <taxon>Burkholderiales</taxon>
        <taxon>Burkholderiaceae</taxon>
        <taxon>Burkholderia</taxon>
        <taxon>Burkholderia cepacia complex</taxon>
    </lineage>
</organism>
<dbReference type="Pfam" id="PF15943">
    <property type="entry name" value="YdaS_toxin"/>
    <property type="match status" value="1"/>
</dbReference>
<evidence type="ECO:0000259" key="1">
    <source>
        <dbReference type="PROSITE" id="PS50943"/>
    </source>
</evidence>
<dbReference type="InterPro" id="IPR031856">
    <property type="entry name" value="YdaS_toxin-like"/>
</dbReference>
<gene>
    <name evidence="2" type="ORF">WI38_32765</name>
</gene>
<feature type="domain" description="HTH cro/C1-type" evidence="1">
    <location>
        <begin position="14"/>
        <end position="29"/>
    </location>
</feature>
<evidence type="ECO:0000313" key="2">
    <source>
        <dbReference type="EMBL" id="KUZ80953.1"/>
    </source>
</evidence>
<dbReference type="AlphaFoldDB" id="A0A117XKR7"/>
<reference evidence="2 3" key="1">
    <citation type="submission" date="2015-11" db="EMBL/GenBank/DDBJ databases">
        <title>Expanding the genomic diversity of Burkholderia species for the development of highly accurate diagnostics.</title>
        <authorList>
            <person name="Sahl J."/>
            <person name="Keim P."/>
            <person name="Wagner D."/>
        </authorList>
    </citation>
    <scope>NUCLEOTIDE SEQUENCE [LARGE SCALE GENOMIC DNA]</scope>
    <source>
        <strain evidence="2 3">RF32-BP4</strain>
    </source>
</reference>
<protein>
    <submittedName>
        <fullName evidence="2">XRE family transcriptional regulator</fullName>
    </submittedName>
</protein>
<dbReference type="SUPFAM" id="SSF47413">
    <property type="entry name" value="lambda repressor-like DNA-binding domains"/>
    <property type="match status" value="1"/>
</dbReference>
<dbReference type="EMBL" id="LOTN01000075">
    <property type="protein sequence ID" value="KUZ80953.1"/>
    <property type="molecule type" value="Genomic_DNA"/>
</dbReference>
<dbReference type="InterPro" id="IPR010982">
    <property type="entry name" value="Lambda_DNA-bd_dom_sf"/>
</dbReference>
<proteinExistence type="predicted"/>
<sequence length="84" mass="9193">MNLKTYISTAPRGTAKRLADALGVSPSYLSQMASGASSINPRRCRQIEDATAGNVTRRELRPNDWHEIWPDLADVVEAPAKEVA</sequence>
<name>A0A117XKR7_9BURK</name>
<dbReference type="Gene3D" id="1.10.260.40">
    <property type="entry name" value="lambda repressor-like DNA-binding domains"/>
    <property type="match status" value="1"/>
</dbReference>
<dbReference type="RefSeq" id="WP_059638131.1">
    <property type="nucleotide sequence ID" value="NZ_LOTK01000042.1"/>
</dbReference>
<dbReference type="InterPro" id="IPR001387">
    <property type="entry name" value="Cro/C1-type_HTH"/>
</dbReference>
<dbReference type="Proteomes" id="UP000065521">
    <property type="component" value="Unassembled WGS sequence"/>
</dbReference>
<dbReference type="GO" id="GO:0003677">
    <property type="term" value="F:DNA binding"/>
    <property type="evidence" value="ECO:0007669"/>
    <property type="project" value="InterPro"/>
</dbReference>
<evidence type="ECO:0000313" key="3">
    <source>
        <dbReference type="Proteomes" id="UP000065521"/>
    </source>
</evidence>